<evidence type="ECO:0000256" key="4">
    <source>
        <dbReference type="SAM" id="MobiDB-lite"/>
    </source>
</evidence>
<dbReference type="OrthoDB" id="112297at2759"/>
<evidence type="ECO:0000313" key="7">
    <source>
        <dbReference type="Proteomes" id="UP000243579"/>
    </source>
</evidence>
<gene>
    <name evidence="6" type="ORF">ACHHYP_01319</name>
</gene>
<dbReference type="InterPro" id="IPR012943">
    <property type="entry name" value="Cnn_1N"/>
</dbReference>
<feature type="region of interest" description="Disordered" evidence="4">
    <location>
        <begin position="618"/>
        <end position="637"/>
    </location>
</feature>
<keyword evidence="2" id="KW-0963">Cytoplasm</keyword>
<feature type="coiled-coil region" evidence="3">
    <location>
        <begin position="706"/>
        <end position="743"/>
    </location>
</feature>
<organism evidence="6 7">
    <name type="scientific">Achlya hypogyna</name>
    <name type="common">Oomycete</name>
    <name type="synonym">Protoachlya hypogyna</name>
    <dbReference type="NCBI Taxonomy" id="1202772"/>
    <lineage>
        <taxon>Eukaryota</taxon>
        <taxon>Sar</taxon>
        <taxon>Stramenopiles</taxon>
        <taxon>Oomycota</taxon>
        <taxon>Saprolegniomycetes</taxon>
        <taxon>Saprolegniales</taxon>
        <taxon>Achlyaceae</taxon>
        <taxon>Achlya</taxon>
    </lineage>
</organism>
<keyword evidence="3" id="KW-0175">Coiled coil</keyword>
<dbReference type="GO" id="GO:0005737">
    <property type="term" value="C:cytoplasm"/>
    <property type="evidence" value="ECO:0007669"/>
    <property type="project" value="UniProtKB-SubCell"/>
</dbReference>
<sequence>MEADPRGDLLLIREGEMERERLQKEGFNMKLRINFLEEQLLKYKEGTAFEDEDFESENMHLRAVVEEKVQELERRNFLLVRARDAIEVLRADLEAAKEHNRLNESTNMTQLEETSGEVLRLEADVARLEEELQATTEQLDALRQKYDDLMQRYSQLDLQHTEQLRIAQRLTAEKERANEEASWEVQRARNEMKLAHDAQLRDEKEQWHQERMQIAKTWETKLREKEVELDRARTQTGDRDDVIKTLQQSKMELELALEKTTKQRDAGHVEIQGLQLRLQRAAADTDESYGLRRQCDQLEADVATLRKQLQDQELRAKSEIDRQAQEMTLLREQKQQMADEMSLQTDKVKWETLQKLEAAESTNARLGADLQRASAELQRTQDALFKAHAAAAEWETKANATASEWQAKLEALQQTCNDGAVAEREQAKLEERNALLQSELADLREAERQLRGSFQLAMVDIASNKVLLDEREKSLAMAQQDKKAFEATVAQETARWKQQRQALKAKIQSLEAERSQIHLQSKDEAQSLVAQIGHMHGLKEQFASKSHEMDAGWQVKAGQLQGRIDVLQDRLAAATSKIAHLQAIRDGSQQQRFDQLKYEAMQAKLQWEQELLQVQKSLRDETSRADQHSREAREAQMQLQQVDAAAQQKVARLEAEYQRVLRSLAALRDERSKAQPELHRRDEHIRLLKEEVEQSKGVQADLAAQLRSAVAEHAQYRARIDDLQRAVARLQEKERATEQLVRQQCQRNEALLDRAAPTASPALDLLESLVRKTRELVEHTRRFQDKYAAAWPGVVAGAQAMSAAMDHDCGRLLRANTMLCHKLAQVVAEFKLGGGLMTPEAAPAQVVAAAPPTAPPALRPPVTSMATPLPGSSQRQRASLSQAELEALVHTLHESKAPSKALGVPPLAVVPGTARILDAYQSSNSVLSRLNKELLKVHNTIEGYSRPPPPQLR</sequence>
<dbReference type="Pfam" id="PF07989">
    <property type="entry name" value="Cnn_1N"/>
    <property type="match status" value="1"/>
</dbReference>
<reference evidence="6 7" key="1">
    <citation type="journal article" date="2014" name="Genome Biol. Evol.">
        <title>The secreted proteins of Achlya hypogyna and Thraustotheca clavata identify the ancestral oomycete secretome and reveal gene acquisitions by horizontal gene transfer.</title>
        <authorList>
            <person name="Misner I."/>
            <person name="Blouin N."/>
            <person name="Leonard G."/>
            <person name="Richards T.A."/>
            <person name="Lane C.E."/>
        </authorList>
    </citation>
    <scope>NUCLEOTIDE SEQUENCE [LARGE SCALE GENOMIC DNA]</scope>
    <source>
        <strain evidence="6 7">ATCC 48635</strain>
    </source>
</reference>
<dbReference type="STRING" id="1202772.A0A1V9Z8S9"/>
<comment type="subcellular location">
    <subcellularLocation>
        <location evidence="1">Cytoplasm</location>
    </subcellularLocation>
</comment>
<protein>
    <recommendedName>
        <fullName evidence="5">Centrosomin N-terminal motif 1 domain-containing protein</fullName>
    </recommendedName>
</protein>
<accession>A0A1V9Z8S9</accession>
<evidence type="ECO:0000313" key="6">
    <source>
        <dbReference type="EMBL" id="OQR94406.1"/>
    </source>
</evidence>
<feature type="compositionally biased region" description="Basic and acidic residues" evidence="4">
    <location>
        <begin position="618"/>
        <end position="634"/>
    </location>
</feature>
<dbReference type="AlphaFoldDB" id="A0A1V9Z8S9"/>
<comment type="caution">
    <text evidence="6">The sequence shown here is derived from an EMBL/GenBank/DDBJ whole genome shotgun (WGS) entry which is preliminary data.</text>
</comment>
<feature type="domain" description="Centrosomin N-terminal motif 1" evidence="5">
    <location>
        <begin position="12"/>
        <end position="87"/>
    </location>
</feature>
<evidence type="ECO:0000259" key="5">
    <source>
        <dbReference type="Pfam" id="PF07989"/>
    </source>
</evidence>
<dbReference type="GO" id="GO:0005815">
    <property type="term" value="C:microtubule organizing center"/>
    <property type="evidence" value="ECO:0007669"/>
    <property type="project" value="InterPro"/>
</dbReference>
<proteinExistence type="predicted"/>
<evidence type="ECO:0000256" key="1">
    <source>
        <dbReference type="ARBA" id="ARBA00004496"/>
    </source>
</evidence>
<feature type="coiled-coil region" evidence="3">
    <location>
        <begin position="79"/>
        <end position="263"/>
    </location>
</feature>
<evidence type="ECO:0000256" key="2">
    <source>
        <dbReference type="ARBA" id="ARBA00022490"/>
    </source>
</evidence>
<feature type="coiled-coil region" evidence="3">
    <location>
        <begin position="557"/>
        <end position="584"/>
    </location>
</feature>
<evidence type="ECO:0000256" key="3">
    <source>
        <dbReference type="SAM" id="Coils"/>
    </source>
</evidence>
<dbReference type="EMBL" id="JNBR01000364">
    <property type="protein sequence ID" value="OQR94406.1"/>
    <property type="molecule type" value="Genomic_DNA"/>
</dbReference>
<dbReference type="Proteomes" id="UP000243579">
    <property type="component" value="Unassembled WGS sequence"/>
</dbReference>
<keyword evidence="7" id="KW-1185">Reference proteome</keyword>
<name>A0A1V9Z8S9_ACHHY</name>
<feature type="coiled-coil region" evidence="3">
    <location>
        <begin position="295"/>
        <end position="449"/>
    </location>
</feature>
<feature type="coiled-coil region" evidence="3">
    <location>
        <begin position="493"/>
        <end position="520"/>
    </location>
</feature>